<dbReference type="GO" id="GO:0006508">
    <property type="term" value="P:proteolysis"/>
    <property type="evidence" value="ECO:0007669"/>
    <property type="project" value="UniProtKB-KW"/>
</dbReference>
<evidence type="ECO:0000313" key="10">
    <source>
        <dbReference type="Proteomes" id="UP000239209"/>
    </source>
</evidence>
<dbReference type="Proteomes" id="UP000239209">
    <property type="component" value="Unassembled WGS sequence"/>
</dbReference>
<evidence type="ECO:0000256" key="1">
    <source>
        <dbReference type="ARBA" id="ARBA00011073"/>
    </source>
</evidence>
<comment type="similarity">
    <text evidence="1 6">Belongs to the peptidase S8 family.</text>
</comment>
<proteinExistence type="inferred from homology"/>
<dbReference type="EMBL" id="PVZG01000018">
    <property type="protein sequence ID" value="PRY21986.1"/>
    <property type="molecule type" value="Genomic_DNA"/>
</dbReference>
<dbReference type="PRINTS" id="PR00723">
    <property type="entry name" value="SUBTILISIN"/>
</dbReference>
<dbReference type="Gene3D" id="3.40.50.200">
    <property type="entry name" value="Peptidase S8/S53 domain"/>
    <property type="match status" value="1"/>
</dbReference>
<dbReference type="SUPFAM" id="SSF52743">
    <property type="entry name" value="Subtilisin-like"/>
    <property type="match status" value="1"/>
</dbReference>
<dbReference type="InterPro" id="IPR023828">
    <property type="entry name" value="Peptidase_S8_Ser-AS"/>
</dbReference>
<evidence type="ECO:0000256" key="2">
    <source>
        <dbReference type="ARBA" id="ARBA00022670"/>
    </source>
</evidence>
<dbReference type="PROSITE" id="PS00137">
    <property type="entry name" value="SUBTILASE_HIS"/>
    <property type="match status" value="1"/>
</dbReference>
<dbReference type="InterPro" id="IPR015500">
    <property type="entry name" value="Peptidase_S8_subtilisin-rel"/>
</dbReference>
<dbReference type="InterPro" id="IPR022398">
    <property type="entry name" value="Peptidase_S8_His-AS"/>
</dbReference>
<dbReference type="InterPro" id="IPR000209">
    <property type="entry name" value="Peptidase_S8/S53_dom"/>
</dbReference>
<dbReference type="PANTHER" id="PTHR43806">
    <property type="entry name" value="PEPTIDASE S8"/>
    <property type="match status" value="1"/>
</dbReference>
<organism evidence="9 10">
    <name type="scientific">Pseudosporangium ferrugineum</name>
    <dbReference type="NCBI Taxonomy" id="439699"/>
    <lineage>
        <taxon>Bacteria</taxon>
        <taxon>Bacillati</taxon>
        <taxon>Actinomycetota</taxon>
        <taxon>Actinomycetes</taxon>
        <taxon>Micromonosporales</taxon>
        <taxon>Micromonosporaceae</taxon>
        <taxon>Pseudosporangium</taxon>
    </lineage>
</organism>
<evidence type="ECO:0000313" key="9">
    <source>
        <dbReference type="EMBL" id="PRY21986.1"/>
    </source>
</evidence>
<gene>
    <name evidence="9" type="ORF">CLV70_11851</name>
</gene>
<dbReference type="PROSITE" id="PS51892">
    <property type="entry name" value="SUBTILASE"/>
    <property type="match status" value="1"/>
</dbReference>
<evidence type="ECO:0000256" key="4">
    <source>
        <dbReference type="ARBA" id="ARBA00022825"/>
    </source>
</evidence>
<feature type="region of interest" description="Disordered" evidence="7">
    <location>
        <begin position="27"/>
        <end position="49"/>
    </location>
</feature>
<evidence type="ECO:0000256" key="7">
    <source>
        <dbReference type="SAM" id="MobiDB-lite"/>
    </source>
</evidence>
<sequence>MAAVAALAVGGAVLGQVYLAGPEADAAQEPDRSADAGTAVVPVAGTRPGPRTVTLVTGDRVTVAGPDATRPSIEPGPGRAKVSFATSVVGGHLRVVPSDAARLIQSGRVDERLFDVTELIRAGYTDAERRTVPLIVRYKDEDDAREAIDRGGAKITRRLPVVRGAAVSAPKPRTQKTWSELTAEPGVQKIWLDGVRRRTLDASVPQIGAPAAWAAGLTGKGMTVAVIDGAADTTHPDLAGRVTLRNFVEGTDAPVGGDVHGTHVASTIAGSGAASGGKFKGVAPEATVLSAMACGEVNCPESALLAAMQWAAVEQKARVINMSVGGLDRPGLDPVEESVNRLTAETGALFVVAAGNNGPVAGEIDSPGSADAALTVGAVDKEDAIADFSSRGPRNGDRAIKPDITAPGVDIVAAKAAGSDREVPPGTPDGYIPLRGTSMATPHVSGAALLLAQAHPGWRADRLKRTLMATARPNDDLGPFEQGAGRVDVAAALSGTLTAEPPSVSYGQLRWPHDEDASIAKKVTYHNDGPQAVELTLALAGSDVFTLGAGRLDVPAGGTAEVTVTAKLPRTAENTTYTGRLTATAGDRTVVTPLAVDKEPERYTVTVRHIDAAGKAAKKYRFRVFDPKGEVTDLPSTLYDPSGTLTMRLPKGRFTMASYVDSSGGDGGGDPDPSGRGADQAVIFHPLVDVDRDVDLTFDARRAKPVAQRVPGESAVARGVNLSLEMKVDGAPVELGVVQETFEGLAVDMLGSGAGVTDLTGVVTSGWTRSGDAESSPYAYFVADRVPAEKLLAGYDRKYAESEFATETQEIHGPAGTAARQWLFPTGPAGESFGASRSNLRSGRVNHYSVAGGFRWSSQLGLDTDGTGTFGGLSFFQGPRAYPAGKRTRQVWGQAPYGQVFNPASQWVTRASDTLSLTMSPFGDAAGHAGIYEKTTARTKLFRDDTLLDDAEGLTTGADGLPDAAATYRVEQTTEGGIDGLSTRTATKLTFRSSRPSGADQAVPPVIAVHFGVPKAGKLPVDVRDATGEPVRTRRLAVEYSADDGKTWKTAPVTGGSATVKLPAGTAFVSLRAHATSAAGSTAEQTVIRAYRPA</sequence>
<dbReference type="Pfam" id="PF00082">
    <property type="entry name" value="Peptidase_S8"/>
    <property type="match status" value="1"/>
</dbReference>
<protein>
    <submittedName>
        <fullName evidence="9">Subtilisin family serine protease</fullName>
    </submittedName>
</protein>
<accession>A0A2T0RLB3</accession>
<dbReference type="PROSITE" id="PS00138">
    <property type="entry name" value="SUBTILASE_SER"/>
    <property type="match status" value="1"/>
</dbReference>
<comment type="caution">
    <text evidence="9">The sequence shown here is derived from an EMBL/GenBank/DDBJ whole genome shotgun (WGS) entry which is preliminary data.</text>
</comment>
<evidence type="ECO:0000256" key="5">
    <source>
        <dbReference type="PIRSR" id="PIRSR615500-1"/>
    </source>
</evidence>
<dbReference type="GO" id="GO:0004252">
    <property type="term" value="F:serine-type endopeptidase activity"/>
    <property type="evidence" value="ECO:0007669"/>
    <property type="project" value="UniProtKB-UniRule"/>
</dbReference>
<dbReference type="AlphaFoldDB" id="A0A2T0RLB3"/>
<feature type="active site" description="Charge relay system" evidence="5 6">
    <location>
        <position position="260"/>
    </location>
</feature>
<keyword evidence="10" id="KW-1185">Reference proteome</keyword>
<feature type="active site" description="Charge relay system" evidence="5 6">
    <location>
        <position position="228"/>
    </location>
</feature>
<evidence type="ECO:0000259" key="8">
    <source>
        <dbReference type="Pfam" id="PF00082"/>
    </source>
</evidence>
<reference evidence="9 10" key="1">
    <citation type="submission" date="2018-03" db="EMBL/GenBank/DDBJ databases">
        <title>Genomic Encyclopedia of Archaeal and Bacterial Type Strains, Phase II (KMG-II): from individual species to whole genera.</title>
        <authorList>
            <person name="Goeker M."/>
        </authorList>
    </citation>
    <scope>NUCLEOTIDE SEQUENCE [LARGE SCALE GENOMIC DNA]</scope>
    <source>
        <strain evidence="9 10">DSM 45348</strain>
    </source>
</reference>
<dbReference type="PANTHER" id="PTHR43806:SF65">
    <property type="entry name" value="SERINE PROTEASE APRX"/>
    <property type="match status" value="1"/>
</dbReference>
<name>A0A2T0RLB3_9ACTN</name>
<feature type="region of interest" description="Disordered" evidence="7">
    <location>
        <begin position="659"/>
        <end position="678"/>
    </location>
</feature>
<feature type="active site" description="Charge relay system" evidence="5 6">
    <location>
        <position position="438"/>
    </location>
</feature>
<feature type="domain" description="Peptidase S8/S53" evidence="8">
    <location>
        <begin position="219"/>
        <end position="485"/>
    </location>
</feature>
<dbReference type="InterPro" id="IPR050131">
    <property type="entry name" value="Peptidase_S8_subtilisin-like"/>
</dbReference>
<keyword evidence="3 6" id="KW-0378">Hydrolase</keyword>
<keyword evidence="4 6" id="KW-0720">Serine protease</keyword>
<keyword evidence="2 6" id="KW-0645">Protease</keyword>
<evidence type="ECO:0000256" key="3">
    <source>
        <dbReference type="ARBA" id="ARBA00022801"/>
    </source>
</evidence>
<dbReference type="InterPro" id="IPR036852">
    <property type="entry name" value="Peptidase_S8/S53_dom_sf"/>
</dbReference>
<evidence type="ECO:0000256" key="6">
    <source>
        <dbReference type="PROSITE-ProRule" id="PRU01240"/>
    </source>
</evidence>